<dbReference type="SUPFAM" id="SSF53756">
    <property type="entry name" value="UDP-Glycosyltransferase/glycogen phosphorylase"/>
    <property type="match status" value="1"/>
</dbReference>
<keyword evidence="2 3" id="KW-0808">Transferase</keyword>
<dbReference type="Proteomes" id="UP000002574">
    <property type="component" value="Chromosome"/>
</dbReference>
<evidence type="ECO:0000256" key="1">
    <source>
        <dbReference type="ARBA" id="ARBA00022676"/>
    </source>
</evidence>
<dbReference type="GO" id="GO:0009244">
    <property type="term" value="P:lipopolysaccharide core region biosynthetic process"/>
    <property type="evidence" value="ECO:0007669"/>
    <property type="project" value="TreeGrafter"/>
</dbReference>
<dbReference type="EMBL" id="AP011112">
    <property type="protein sequence ID" value="BAI70168.1"/>
    <property type="molecule type" value="Genomic_DNA"/>
</dbReference>
<accession>D3DK16</accession>
<organism evidence="3 4">
    <name type="scientific">Hydrogenobacter thermophilus (strain DSM 6534 / IAM 12695 / TK-6)</name>
    <dbReference type="NCBI Taxonomy" id="608538"/>
    <lineage>
        <taxon>Bacteria</taxon>
        <taxon>Pseudomonadati</taxon>
        <taxon>Aquificota</taxon>
        <taxon>Aquificia</taxon>
        <taxon>Aquificales</taxon>
        <taxon>Aquificaceae</taxon>
        <taxon>Hydrogenobacter</taxon>
    </lineage>
</organism>
<dbReference type="CAZy" id="GT9">
    <property type="family name" value="Glycosyltransferase Family 9"/>
</dbReference>
<evidence type="ECO:0000313" key="4">
    <source>
        <dbReference type="Proteomes" id="UP000002574"/>
    </source>
</evidence>
<dbReference type="PANTHER" id="PTHR30160">
    <property type="entry name" value="TETRAACYLDISACCHARIDE 4'-KINASE-RELATED"/>
    <property type="match status" value="1"/>
</dbReference>
<dbReference type="Gene3D" id="3.40.50.2000">
    <property type="entry name" value="Glycogen Phosphorylase B"/>
    <property type="match status" value="2"/>
</dbReference>
<dbReference type="InterPro" id="IPR002201">
    <property type="entry name" value="Glyco_trans_9"/>
</dbReference>
<gene>
    <name evidence="3" type="ordered locus">HTH_1721</name>
</gene>
<dbReference type="OrthoDB" id="9779555at2"/>
<keyword evidence="4" id="KW-1185">Reference proteome</keyword>
<dbReference type="GO" id="GO:0008713">
    <property type="term" value="F:ADP-heptose-lipopolysaccharide heptosyltransferase activity"/>
    <property type="evidence" value="ECO:0007669"/>
    <property type="project" value="TreeGrafter"/>
</dbReference>
<protein>
    <submittedName>
        <fullName evidence="3">Glycosyltransferase</fullName>
    </submittedName>
</protein>
<reference evidence="3 4" key="1">
    <citation type="journal article" date="2010" name="J. Bacteriol.">
        <title>Complete genome sequence of the thermophilic, obligately chemolithoautotrophic hydrogen-oxidizing bacterium Hydrogenobacter thermophilus TK-6.</title>
        <authorList>
            <person name="Arai H."/>
            <person name="Kanbe H."/>
            <person name="Ishii M."/>
            <person name="Igarashi Y."/>
        </authorList>
    </citation>
    <scope>NUCLEOTIDE SEQUENCE [LARGE SCALE GENOMIC DNA]</scope>
    <source>
        <strain evidence="4">DSM 6534 / IAM 12695 / TK-6 [Tokyo]</strain>
    </source>
</reference>
<dbReference type="GO" id="GO:0005829">
    <property type="term" value="C:cytosol"/>
    <property type="evidence" value="ECO:0007669"/>
    <property type="project" value="TreeGrafter"/>
</dbReference>
<dbReference type="InterPro" id="IPR051199">
    <property type="entry name" value="LPS_LOS_Heptosyltrfase"/>
</dbReference>
<evidence type="ECO:0000256" key="2">
    <source>
        <dbReference type="ARBA" id="ARBA00022679"/>
    </source>
</evidence>
<evidence type="ECO:0000313" key="3">
    <source>
        <dbReference type="EMBL" id="BAI70168.1"/>
    </source>
</evidence>
<dbReference type="PANTHER" id="PTHR30160:SF23">
    <property type="match status" value="1"/>
</dbReference>
<dbReference type="STRING" id="608538.HTH_1721"/>
<sequence length="272" mass="30942">MPHIGINYSSVILFYRRGGLGDTLLTFPVLELLKKRGERIFAVGNTDYLKIAKELGWVDEVHYQIPEREFSKVISISVDGNIKPFPDERRWIVEYYLKSLALDGNYSRVLNLPTLRDNPLMDKAVLHPSSGSMRKNPDIALFLRIEEYLRKHGYEVVYLVGEADEWIKGYVSRFVQMSDPLNMAKALKGAKLFVGNDSGVSHLASYVGLPSFIFYGPTDVVVWKPIGERVFQISLNLACSPCFPNTCKERDCLNKDRLFNSFVEAIKSLLPL</sequence>
<keyword evidence="1" id="KW-0328">Glycosyltransferase</keyword>
<dbReference type="Pfam" id="PF01075">
    <property type="entry name" value="Glyco_transf_9"/>
    <property type="match status" value="1"/>
</dbReference>
<dbReference type="KEGG" id="hth:HTH_1721"/>
<name>D3DK16_HYDTT</name>
<proteinExistence type="predicted"/>
<dbReference type="eggNOG" id="COG0859">
    <property type="taxonomic scope" value="Bacteria"/>
</dbReference>
<dbReference type="AlphaFoldDB" id="D3DK16"/>
<dbReference type="CDD" id="cd03789">
    <property type="entry name" value="GT9_LPS_heptosyltransferase"/>
    <property type="match status" value="1"/>
</dbReference>